<keyword evidence="18" id="KW-1185">Reference proteome</keyword>
<evidence type="ECO:0000256" key="9">
    <source>
        <dbReference type="ARBA" id="ARBA00022989"/>
    </source>
</evidence>
<evidence type="ECO:0000256" key="1">
    <source>
        <dbReference type="ARBA" id="ARBA00004479"/>
    </source>
</evidence>
<evidence type="ECO:0000256" key="13">
    <source>
        <dbReference type="ARBA" id="ARBA00023198"/>
    </source>
</evidence>
<dbReference type="FunFam" id="3.40.50.10140:FF:000001">
    <property type="entry name" value="Toll-like receptor 2"/>
    <property type="match status" value="1"/>
</dbReference>
<feature type="chain" id="PRO_5044590070" evidence="15">
    <location>
        <begin position="27"/>
        <end position="944"/>
    </location>
</feature>
<dbReference type="GO" id="GO:0038023">
    <property type="term" value="F:signaling receptor activity"/>
    <property type="evidence" value="ECO:0007669"/>
    <property type="project" value="TreeGrafter"/>
</dbReference>
<keyword evidence="8" id="KW-0391">Immunity</keyword>
<keyword evidence="6 15" id="KW-0732">Signal</keyword>
<reference evidence="17" key="1">
    <citation type="submission" date="2023-09" db="UniProtKB">
        <authorList>
            <consortium name="Ensembl"/>
        </authorList>
    </citation>
    <scope>IDENTIFICATION</scope>
</reference>
<comment type="similarity">
    <text evidence="2">Belongs to the Toll-like receptor family.</text>
</comment>
<reference evidence="19" key="2">
    <citation type="submission" date="2025-04" db="UniProtKB">
        <authorList>
            <consortium name="RefSeq"/>
        </authorList>
    </citation>
    <scope>IDENTIFICATION</scope>
</reference>
<name>A0A3B4FH85_9CICH</name>
<dbReference type="GeneTree" id="ENSGT00940000163999"/>
<keyword evidence="7" id="KW-0677">Repeat</keyword>
<evidence type="ECO:0000256" key="12">
    <source>
        <dbReference type="ARBA" id="ARBA00023180"/>
    </source>
</evidence>
<dbReference type="Pfam" id="PF01582">
    <property type="entry name" value="TIR"/>
    <property type="match status" value="1"/>
</dbReference>
<dbReference type="RefSeq" id="XP_005752696.1">
    <property type="nucleotide sequence ID" value="XM_005752639.2"/>
</dbReference>
<dbReference type="OrthoDB" id="1421090at2759"/>
<dbReference type="Proteomes" id="UP000695023">
    <property type="component" value="Unplaced"/>
</dbReference>
<dbReference type="GeneID" id="102198411"/>
<feature type="transmembrane region" description="Helical" evidence="14">
    <location>
        <begin position="735"/>
        <end position="755"/>
    </location>
</feature>
<proteinExistence type="inferred from homology"/>
<keyword evidence="10 14" id="KW-0472">Membrane</keyword>
<evidence type="ECO:0000259" key="16">
    <source>
        <dbReference type="PROSITE" id="PS50104"/>
    </source>
</evidence>
<dbReference type="FunFam" id="3.80.10.10:FF:000770">
    <property type="entry name" value="Uncharacterized protein"/>
    <property type="match status" value="1"/>
</dbReference>
<keyword evidence="13" id="KW-0395">Inflammatory response</keyword>
<dbReference type="AlphaFoldDB" id="A0A3B4FH85"/>
<dbReference type="STRING" id="303518.ENSPNYP00000009930"/>
<evidence type="ECO:0000256" key="8">
    <source>
        <dbReference type="ARBA" id="ARBA00022859"/>
    </source>
</evidence>
<dbReference type="GO" id="GO:0045087">
    <property type="term" value="P:innate immune response"/>
    <property type="evidence" value="ECO:0007669"/>
    <property type="project" value="UniProtKB-KW"/>
</dbReference>
<dbReference type="GO" id="GO:0007165">
    <property type="term" value="P:signal transduction"/>
    <property type="evidence" value="ECO:0007669"/>
    <property type="project" value="InterPro"/>
</dbReference>
<evidence type="ECO:0000256" key="11">
    <source>
        <dbReference type="ARBA" id="ARBA00023170"/>
    </source>
</evidence>
<dbReference type="Gene3D" id="3.40.50.10140">
    <property type="entry name" value="Toll/interleukin-1 receptor homology (TIR) domain"/>
    <property type="match status" value="1"/>
</dbReference>
<sequence>MLATGSVSLLLSSFLFCFCFYNPSHAFSLKNCIIPYPQEENNTSILCTDHDLTAIPDDIPRNVTSLNLSSNKISNITCKDLRGLAKLKILNAESNVIVHIDDGAFADLAELTVLVLARNNLSKVTENMFRGLSQLKELSLNKNLISSISQAAFQSLVNIISVDLSYNSLSEIAIIAPVLTLPHLQNLWIGGNDFTSFQSSDLPLNSSNIRELDIIWCKLRKFSITKDMFPHLQLLDFRRCNSKIEWNVTNKTFLRSLTSLYLDGNNVTFEAYSKMLKTAASLKHLKLYFMKIPIKRGLIDIACQIPSLHILDIGSSKITHANDSLLRSCSQLTELSLPFNKMETMSDHALQSMTQLKHLDLQKNVLSKVPLALRGLSKLEVLDLSFNVISELNSPDFNHLRALRHLNLNHNRISRITPHIFQNLPNLKVLKIETNGIFSFEHSFKGNLEKLKYLYLNNNTLADLQEGDFKKLHSLDHLELQSDDSCIDHSGIFEELKSLQTLKVSCRGYVKEYFRGLTNLNTLVFHITKNQNIQHHAHPFSYLTKLKKLIIFDKRETHEDIPSDVLSGLTSLEYLWMEKFFMGSLHPDTFKYTPQLKSLKISNSELSNLTSEVFWPVPNLTMLDFSNNKLRSLDFLAEAKLSALTWLKLSDNTLTLVSQNVISSLPALTYLDLASNRLTCECSSIKFNEWIQNSSQTQIVNAHQYTCAFPVSQQGKKFLDFEIDSCRMHANFPCFISSFFLVVLTLLISFIHHFLRWHLTYTYYLFLAFRYDNKRRKKGIPHSYDAFVSYNVHDEAWVCGELLPELEGQQGWKLCLHHRDFEPGKPIVENITDAIYNSRKTICVISQHYLQSEWCSREIQMASYRLFDEHKDVLIMVFLEDIPAKQLSPYYQIRSLVKKHSYLSWPQAVQHTGVFWQKIQQALKREENPAEHRCLLTGYQRVIQ</sequence>
<dbReference type="Gene3D" id="3.80.10.10">
    <property type="entry name" value="Ribonuclease Inhibitor"/>
    <property type="match status" value="4"/>
</dbReference>
<dbReference type="InterPro" id="IPR000157">
    <property type="entry name" value="TIR_dom"/>
</dbReference>
<dbReference type="PROSITE" id="PS50104">
    <property type="entry name" value="TIR"/>
    <property type="match status" value="1"/>
</dbReference>
<dbReference type="SMART" id="SM00365">
    <property type="entry name" value="LRR_SD22"/>
    <property type="match status" value="8"/>
</dbReference>
<dbReference type="GO" id="GO:0005886">
    <property type="term" value="C:plasma membrane"/>
    <property type="evidence" value="ECO:0007669"/>
    <property type="project" value="TreeGrafter"/>
</dbReference>
<evidence type="ECO:0000313" key="17">
    <source>
        <dbReference type="Ensembl" id="ENSPNYP00000009930.1"/>
    </source>
</evidence>
<evidence type="ECO:0000256" key="3">
    <source>
        <dbReference type="ARBA" id="ARBA00022588"/>
    </source>
</evidence>
<evidence type="ECO:0000256" key="15">
    <source>
        <dbReference type="SAM" id="SignalP"/>
    </source>
</evidence>
<dbReference type="Ensembl" id="ENSPNYT00000010175.1">
    <property type="protein sequence ID" value="ENSPNYP00000009930.1"/>
    <property type="gene ID" value="ENSPNYG00000007556.1"/>
</dbReference>
<dbReference type="InterPro" id="IPR032675">
    <property type="entry name" value="LRR_dom_sf"/>
</dbReference>
<dbReference type="SMART" id="SM00255">
    <property type="entry name" value="TIR"/>
    <property type="match status" value="1"/>
</dbReference>
<dbReference type="SUPFAM" id="SSF52200">
    <property type="entry name" value="Toll/Interleukin receptor TIR domain"/>
    <property type="match status" value="1"/>
</dbReference>
<evidence type="ECO:0000313" key="18">
    <source>
        <dbReference type="Proteomes" id="UP000695023"/>
    </source>
</evidence>
<accession>A0A3B4FH85</accession>
<feature type="domain" description="TIR" evidence="16">
    <location>
        <begin position="782"/>
        <end position="923"/>
    </location>
</feature>
<evidence type="ECO:0000256" key="10">
    <source>
        <dbReference type="ARBA" id="ARBA00023136"/>
    </source>
</evidence>
<keyword evidence="9 14" id="KW-1133">Transmembrane helix</keyword>
<evidence type="ECO:0000256" key="14">
    <source>
        <dbReference type="SAM" id="Phobius"/>
    </source>
</evidence>
<dbReference type="Pfam" id="PF13855">
    <property type="entry name" value="LRR_8"/>
    <property type="match status" value="5"/>
</dbReference>
<dbReference type="InterPro" id="IPR035897">
    <property type="entry name" value="Toll_tir_struct_dom_sf"/>
</dbReference>
<keyword evidence="12" id="KW-0325">Glycoprotein</keyword>
<evidence type="ECO:0000256" key="4">
    <source>
        <dbReference type="ARBA" id="ARBA00022614"/>
    </source>
</evidence>
<evidence type="ECO:0000256" key="2">
    <source>
        <dbReference type="ARBA" id="ARBA00009634"/>
    </source>
</evidence>
<evidence type="ECO:0000256" key="7">
    <source>
        <dbReference type="ARBA" id="ARBA00022737"/>
    </source>
</evidence>
<keyword evidence="4" id="KW-0433">Leucine-rich repeat</keyword>
<dbReference type="InterPro" id="IPR003591">
    <property type="entry name" value="Leu-rich_rpt_typical-subtyp"/>
</dbReference>
<keyword evidence="11" id="KW-0675">Receptor</keyword>
<keyword evidence="3" id="KW-0399">Innate immunity</keyword>
<organism evidence="17">
    <name type="scientific">Pundamilia nyererei</name>
    <dbReference type="NCBI Taxonomy" id="303518"/>
    <lineage>
        <taxon>Eukaryota</taxon>
        <taxon>Metazoa</taxon>
        <taxon>Chordata</taxon>
        <taxon>Craniata</taxon>
        <taxon>Vertebrata</taxon>
        <taxon>Euteleostomi</taxon>
        <taxon>Actinopterygii</taxon>
        <taxon>Neopterygii</taxon>
        <taxon>Teleostei</taxon>
        <taxon>Neoteleostei</taxon>
        <taxon>Acanthomorphata</taxon>
        <taxon>Ovalentaria</taxon>
        <taxon>Cichlomorphae</taxon>
        <taxon>Cichliformes</taxon>
        <taxon>Cichlidae</taxon>
        <taxon>African cichlids</taxon>
        <taxon>Pseudocrenilabrinae</taxon>
        <taxon>Haplochromini</taxon>
        <taxon>Pundamilia</taxon>
    </lineage>
</organism>
<feature type="signal peptide" evidence="15">
    <location>
        <begin position="1"/>
        <end position="26"/>
    </location>
</feature>
<dbReference type="InterPro" id="IPR001611">
    <property type="entry name" value="Leu-rich_rpt"/>
</dbReference>
<dbReference type="SUPFAM" id="SSF52058">
    <property type="entry name" value="L domain-like"/>
    <property type="match status" value="2"/>
</dbReference>
<protein>
    <submittedName>
        <fullName evidence="17 19">Toll-like receptor 13</fullName>
    </submittedName>
</protein>
<evidence type="ECO:0000256" key="6">
    <source>
        <dbReference type="ARBA" id="ARBA00022729"/>
    </source>
</evidence>
<evidence type="ECO:0000313" key="19">
    <source>
        <dbReference type="RefSeq" id="XP_005752696.1"/>
    </source>
</evidence>
<dbReference type="PROSITE" id="PS51450">
    <property type="entry name" value="LRR"/>
    <property type="match status" value="5"/>
</dbReference>
<dbReference type="PANTHER" id="PTHR24365:SF522">
    <property type="entry name" value="LOW QUALITY PROTEIN: TOLL-LIKE RECEPTOR 13-RELATED"/>
    <property type="match status" value="1"/>
</dbReference>
<evidence type="ECO:0000256" key="5">
    <source>
        <dbReference type="ARBA" id="ARBA00022692"/>
    </source>
</evidence>
<dbReference type="GO" id="GO:0006954">
    <property type="term" value="P:inflammatory response"/>
    <property type="evidence" value="ECO:0007669"/>
    <property type="project" value="UniProtKB-KW"/>
</dbReference>
<gene>
    <name evidence="19" type="primary">LOC102198411</name>
</gene>
<comment type="subcellular location">
    <subcellularLocation>
        <location evidence="1">Membrane</location>
        <topology evidence="1">Single-pass type I membrane protein</topology>
    </subcellularLocation>
</comment>
<dbReference type="PANTHER" id="PTHR24365">
    <property type="entry name" value="TOLL-LIKE RECEPTOR"/>
    <property type="match status" value="1"/>
</dbReference>
<keyword evidence="5 14" id="KW-0812">Transmembrane</keyword>
<dbReference type="SMART" id="SM00369">
    <property type="entry name" value="LRR_TYP"/>
    <property type="match status" value="15"/>
</dbReference>